<dbReference type="InterPro" id="IPR046796">
    <property type="entry name" value="Transposase_32_dom"/>
</dbReference>
<name>A0ABR2FP22_9ROSI</name>
<protein>
    <recommendedName>
        <fullName evidence="2">Putative plant transposon protein domain-containing protein</fullName>
    </recommendedName>
</protein>
<evidence type="ECO:0000259" key="2">
    <source>
        <dbReference type="Pfam" id="PF20167"/>
    </source>
</evidence>
<evidence type="ECO:0000256" key="1">
    <source>
        <dbReference type="SAM" id="MobiDB-lite"/>
    </source>
</evidence>
<keyword evidence="4" id="KW-1185">Reference proteome</keyword>
<dbReference type="Pfam" id="PF20167">
    <property type="entry name" value="Transposase_32"/>
    <property type="match status" value="1"/>
</dbReference>
<feature type="domain" description="Putative plant transposon protein" evidence="2">
    <location>
        <begin position="62"/>
        <end position="166"/>
    </location>
</feature>
<comment type="caution">
    <text evidence="3">The sequence shown here is derived from an EMBL/GenBank/DDBJ whole genome shotgun (WGS) entry which is preliminary data.</text>
</comment>
<organism evidence="3 4">
    <name type="scientific">Hibiscus sabdariffa</name>
    <name type="common">roselle</name>
    <dbReference type="NCBI Taxonomy" id="183260"/>
    <lineage>
        <taxon>Eukaryota</taxon>
        <taxon>Viridiplantae</taxon>
        <taxon>Streptophyta</taxon>
        <taxon>Embryophyta</taxon>
        <taxon>Tracheophyta</taxon>
        <taxon>Spermatophyta</taxon>
        <taxon>Magnoliopsida</taxon>
        <taxon>eudicotyledons</taxon>
        <taxon>Gunneridae</taxon>
        <taxon>Pentapetalae</taxon>
        <taxon>rosids</taxon>
        <taxon>malvids</taxon>
        <taxon>Malvales</taxon>
        <taxon>Malvaceae</taxon>
        <taxon>Malvoideae</taxon>
        <taxon>Hibiscus</taxon>
    </lineage>
</organism>
<dbReference type="EMBL" id="JBBPBM010000005">
    <property type="protein sequence ID" value="KAK8583871.1"/>
    <property type="molecule type" value="Genomic_DNA"/>
</dbReference>
<evidence type="ECO:0000313" key="4">
    <source>
        <dbReference type="Proteomes" id="UP001472677"/>
    </source>
</evidence>
<sequence>MTTNSSSSTEGMPPRFSSTTTKERYHTIIAAKNKWEEQGFLFDDTVEYYGLEPIIYKRLYDLGWLRFRRQPAKANLNWVREFYGNNAEGDDAVIVRGRRVTANSATINDILGLPNDDPSIYALIRGLEDEDYETIKDYLCEQGTKWNTMGKNPGVVSRPSLQPEAQL</sequence>
<evidence type="ECO:0000313" key="3">
    <source>
        <dbReference type="EMBL" id="KAK8583871.1"/>
    </source>
</evidence>
<gene>
    <name evidence="3" type="ORF">V6N12_068127</name>
</gene>
<reference evidence="3 4" key="1">
    <citation type="journal article" date="2024" name="G3 (Bethesda)">
        <title>Genome assembly of Hibiscus sabdariffa L. provides insights into metabolisms of medicinal natural products.</title>
        <authorList>
            <person name="Kim T."/>
        </authorList>
    </citation>
    <scope>NUCLEOTIDE SEQUENCE [LARGE SCALE GENOMIC DNA]</scope>
    <source>
        <strain evidence="3">TK-2024</strain>
        <tissue evidence="3">Old leaves</tissue>
    </source>
</reference>
<accession>A0ABR2FP22</accession>
<dbReference type="Proteomes" id="UP001472677">
    <property type="component" value="Unassembled WGS sequence"/>
</dbReference>
<feature type="region of interest" description="Disordered" evidence="1">
    <location>
        <begin position="1"/>
        <end position="21"/>
    </location>
</feature>
<feature type="compositionally biased region" description="Polar residues" evidence="1">
    <location>
        <begin position="1"/>
        <end position="20"/>
    </location>
</feature>
<proteinExistence type="predicted"/>